<gene>
    <name evidence="1" type="ORF">EVJ46_06460</name>
</gene>
<organism evidence="1 2">
    <name type="scientific">Acididesulfobacter guangdongensis</name>
    <dbReference type="NCBI Taxonomy" id="2597225"/>
    <lineage>
        <taxon>Bacteria</taxon>
        <taxon>Deltaproteobacteria</taxon>
        <taxon>Candidatus Acidulodesulfobacterales</taxon>
        <taxon>Candidatus Acididesulfobacter</taxon>
    </lineage>
</organism>
<sequence length="128" mass="14166">MFKSKKLFVILFLIAGFLFLFGNVQKASAVEHSSGIFISTLPRIANNKIIKDYGFIAIVRNAGNNDIMISVNGNYTEMPILFGGPILPVNTFNVINQNKPAGANACINLKFQHGDYVSCEYVTLSFRK</sequence>
<comment type="caution">
    <text evidence="1">The sequence shown here is derived from an EMBL/GenBank/DDBJ whole genome shotgun (WGS) entry which is preliminary data.</text>
</comment>
<protein>
    <submittedName>
        <fullName evidence="1">Uncharacterized protein</fullName>
    </submittedName>
</protein>
<name>A0A519BEZ8_ACIG2</name>
<evidence type="ECO:0000313" key="2">
    <source>
        <dbReference type="Proteomes" id="UP000316562"/>
    </source>
</evidence>
<dbReference type="AlphaFoldDB" id="A0A519BEZ8"/>
<accession>A0A519BEZ8</accession>
<dbReference type="Proteomes" id="UP000316562">
    <property type="component" value="Unassembled WGS sequence"/>
</dbReference>
<proteinExistence type="predicted"/>
<dbReference type="EMBL" id="SGBC01000003">
    <property type="protein sequence ID" value="RZD15839.1"/>
    <property type="molecule type" value="Genomic_DNA"/>
</dbReference>
<reference evidence="1 2" key="1">
    <citation type="journal article" date="2019" name="ISME J.">
        <title>Insights into ecological role of a new deltaproteobacterial order Candidatus Acidulodesulfobacterales by metagenomics and metatranscriptomics.</title>
        <authorList>
            <person name="Tan S."/>
            <person name="Liu J."/>
            <person name="Fang Y."/>
            <person name="Hedlund B.P."/>
            <person name="Lian Z.H."/>
            <person name="Huang L.Y."/>
            <person name="Li J.T."/>
            <person name="Huang L.N."/>
            <person name="Li W.J."/>
            <person name="Jiang H.C."/>
            <person name="Dong H.L."/>
            <person name="Shu W.S."/>
        </authorList>
    </citation>
    <scope>NUCLEOTIDE SEQUENCE [LARGE SCALE GENOMIC DNA]</scope>
    <source>
        <strain evidence="1">AP2</strain>
    </source>
</reference>
<evidence type="ECO:0000313" key="1">
    <source>
        <dbReference type="EMBL" id="RZD15839.1"/>
    </source>
</evidence>